<accession>A0A1R2AWR8</accession>
<dbReference type="PANTHER" id="PTHR12303:SF6">
    <property type="entry name" value="CARNOSINE N-METHYLTRANSFERASE"/>
    <property type="match status" value="1"/>
</dbReference>
<proteinExistence type="inferred from homology"/>
<dbReference type="GO" id="GO:0030735">
    <property type="term" value="F:carnosine N-methyltransferase activity"/>
    <property type="evidence" value="ECO:0007669"/>
    <property type="project" value="UniProtKB-EC"/>
</dbReference>
<keyword evidence="5" id="KW-0949">S-adenosyl-L-methionine</keyword>
<sequence length="361" mass="41787">MEDVQLDEEQKHFKSICAAFFNYQVDSLRDIARMEKNFRSLKEKHLDLLPVPYTERISKLIDCVNKNFFFIVHIVHPHNDLFKCTKMPDGKLQIEALDVPYKNVSKVRSTLRQLVRDWSKEGQEERNMCYKPILDELNRLYPHPCVNDSRISVLTPGSGLGRLTYEIAKLGFKSQGNEFSYFMLLASDFMLNKADHIEQYPIHPFIHDFTNVLNTSEVFKEILIPDICPSDELPPDSDLSMVAGEFVEVYSKQVASWDCIVTCFFMDTANNIIEYIEVIYNALVPGGTWINFGPLLYHYADMGDAMSIELSWEEFKEVVRRIGFIISKEQFNESVYASDVNPMLKISYNCIFFTAVKPLDS</sequence>
<evidence type="ECO:0000256" key="1">
    <source>
        <dbReference type="ARBA" id="ARBA00010086"/>
    </source>
</evidence>
<dbReference type="InterPro" id="IPR012901">
    <property type="entry name" value="CARME"/>
</dbReference>
<comment type="similarity">
    <text evidence="1">Belongs to the carnosine N-methyltransferase family.</text>
</comment>
<evidence type="ECO:0000256" key="2">
    <source>
        <dbReference type="ARBA" id="ARBA00012003"/>
    </source>
</evidence>
<keyword evidence="7" id="KW-1185">Reference proteome</keyword>
<dbReference type="AlphaFoldDB" id="A0A1R2AWR8"/>
<evidence type="ECO:0000256" key="4">
    <source>
        <dbReference type="ARBA" id="ARBA00022679"/>
    </source>
</evidence>
<dbReference type="SMART" id="SM01296">
    <property type="entry name" value="N2227"/>
    <property type="match status" value="1"/>
</dbReference>
<name>A0A1R2AWR8_9CILI</name>
<dbReference type="Proteomes" id="UP000187209">
    <property type="component" value="Unassembled WGS sequence"/>
</dbReference>
<dbReference type="InterPro" id="IPR029063">
    <property type="entry name" value="SAM-dependent_MTases_sf"/>
</dbReference>
<keyword evidence="3" id="KW-0489">Methyltransferase</keyword>
<protein>
    <recommendedName>
        <fullName evidence="2">carnosine N-methyltransferase</fullName>
        <ecNumber evidence="2">2.1.1.22</ecNumber>
    </recommendedName>
</protein>
<dbReference type="SUPFAM" id="SSF53335">
    <property type="entry name" value="S-adenosyl-L-methionine-dependent methyltransferases"/>
    <property type="match status" value="1"/>
</dbReference>
<keyword evidence="4" id="KW-0808">Transferase</keyword>
<dbReference type="EC" id="2.1.1.22" evidence="2"/>
<organism evidence="6 7">
    <name type="scientific">Stentor coeruleus</name>
    <dbReference type="NCBI Taxonomy" id="5963"/>
    <lineage>
        <taxon>Eukaryota</taxon>
        <taxon>Sar</taxon>
        <taxon>Alveolata</taxon>
        <taxon>Ciliophora</taxon>
        <taxon>Postciliodesmatophora</taxon>
        <taxon>Heterotrichea</taxon>
        <taxon>Heterotrichida</taxon>
        <taxon>Stentoridae</taxon>
        <taxon>Stentor</taxon>
    </lineage>
</organism>
<evidence type="ECO:0000256" key="5">
    <source>
        <dbReference type="ARBA" id="ARBA00022691"/>
    </source>
</evidence>
<dbReference type="Gene3D" id="3.40.50.150">
    <property type="entry name" value="Vaccinia Virus protein VP39"/>
    <property type="match status" value="1"/>
</dbReference>
<dbReference type="PANTHER" id="PTHR12303">
    <property type="entry name" value="CARNOSINE N-METHYLTRANSFERASE"/>
    <property type="match status" value="1"/>
</dbReference>
<dbReference type="OrthoDB" id="978at2759"/>
<evidence type="ECO:0000313" key="7">
    <source>
        <dbReference type="Proteomes" id="UP000187209"/>
    </source>
</evidence>
<gene>
    <name evidence="6" type="ORF">SteCoe_33419</name>
</gene>
<dbReference type="EMBL" id="MPUH01001256">
    <property type="protein sequence ID" value="OMJ68971.1"/>
    <property type="molecule type" value="Genomic_DNA"/>
</dbReference>
<evidence type="ECO:0000256" key="3">
    <source>
        <dbReference type="ARBA" id="ARBA00022603"/>
    </source>
</evidence>
<reference evidence="6 7" key="1">
    <citation type="submission" date="2016-11" db="EMBL/GenBank/DDBJ databases">
        <title>The macronuclear genome of Stentor coeruleus: a giant cell with tiny introns.</title>
        <authorList>
            <person name="Slabodnick M."/>
            <person name="Ruby J.G."/>
            <person name="Reiff S.B."/>
            <person name="Swart E.C."/>
            <person name="Gosai S."/>
            <person name="Prabakaran S."/>
            <person name="Witkowska E."/>
            <person name="Larue G.E."/>
            <person name="Fisher S."/>
            <person name="Freeman R.M."/>
            <person name="Gunawardena J."/>
            <person name="Chu W."/>
            <person name="Stover N.A."/>
            <person name="Gregory B.D."/>
            <person name="Nowacki M."/>
            <person name="Derisi J."/>
            <person name="Roy S.W."/>
            <person name="Marshall W.F."/>
            <person name="Sood P."/>
        </authorList>
    </citation>
    <scope>NUCLEOTIDE SEQUENCE [LARGE SCALE GENOMIC DNA]</scope>
    <source>
        <strain evidence="6">WM001</strain>
    </source>
</reference>
<comment type="caution">
    <text evidence="6">The sequence shown here is derived from an EMBL/GenBank/DDBJ whole genome shotgun (WGS) entry which is preliminary data.</text>
</comment>
<dbReference type="GO" id="GO:0032259">
    <property type="term" value="P:methylation"/>
    <property type="evidence" value="ECO:0007669"/>
    <property type="project" value="UniProtKB-KW"/>
</dbReference>
<evidence type="ECO:0000313" key="6">
    <source>
        <dbReference type="EMBL" id="OMJ68971.1"/>
    </source>
</evidence>
<dbReference type="Pfam" id="PF07942">
    <property type="entry name" value="CARME"/>
    <property type="match status" value="1"/>
</dbReference>